<accession>A0A8B9AHR0</accession>
<protein>
    <submittedName>
        <fullName evidence="4">F-box protein At5g07610-like isoform X1</fullName>
    </submittedName>
</protein>
<dbReference type="Pfam" id="PF12937">
    <property type="entry name" value="F-box-like"/>
    <property type="match status" value="1"/>
</dbReference>
<dbReference type="Gene3D" id="1.20.1280.50">
    <property type="match status" value="1"/>
</dbReference>
<gene>
    <name evidence="4" type="primary">LOC103707583</name>
</gene>
<evidence type="ECO:0000259" key="2">
    <source>
        <dbReference type="PROSITE" id="PS50181"/>
    </source>
</evidence>
<sequence length="496" mass="55123">MESRSKKARRSESVAARSSSSLFMDMESRSKKARRSESVAARSSSSLFIDMESRSKKARRSESVAARSSSSLFIDMESRSKKARRSESVAARSHVPPDILLSNILPRLSFKSLTRFESVCKSWRALITEDSLFAADQSLHPSPASSGFVYLGSSGLEFLSAPGTPVGVPRPSLEIPFHAYSLKLVASTNGLLCCLIRAPASNFFNDGGPCFNLLYVLNPATRESHLVPAAQSHSSFFIGLAFDPSNSPSRYALVCLRRCHGVIEGCLKTQHWFHVFSSETREWVVSSQTVLVDDFVSGEPTAVFAGGVLYWDCISYLIWFDPSKDLAGRTPLPEDPSSAGVHWIGVWEGRVTCTQAWDGEVEVFVMTNGNGSSGNWVRRHRASFEAMVGGNPEVFAKFCHPMRLRSGRLWDRLISRWFLRPLALDGGDKLYIALKPIAWMPNEKERVLCYDLRTGEMTSISDGIRLIPFEDRVFSYHNSMVRLPELCSEAVNTTTS</sequence>
<dbReference type="InterPro" id="IPR036047">
    <property type="entry name" value="F-box-like_dom_sf"/>
</dbReference>
<evidence type="ECO:0000313" key="3">
    <source>
        <dbReference type="Proteomes" id="UP000228380"/>
    </source>
</evidence>
<evidence type="ECO:0000313" key="4">
    <source>
        <dbReference type="RefSeq" id="XP_038983538.1"/>
    </source>
</evidence>
<dbReference type="GeneID" id="103707583"/>
<dbReference type="InterPro" id="IPR050796">
    <property type="entry name" value="SCF_F-box_component"/>
</dbReference>
<feature type="domain" description="F-box" evidence="2">
    <location>
        <begin position="97"/>
        <end position="136"/>
    </location>
</feature>
<dbReference type="Proteomes" id="UP000228380">
    <property type="component" value="Chromosome 6"/>
</dbReference>
<dbReference type="PANTHER" id="PTHR31672:SF13">
    <property type="entry name" value="F-BOX PROTEIN CPR30-LIKE"/>
    <property type="match status" value="1"/>
</dbReference>
<dbReference type="InterPro" id="IPR001810">
    <property type="entry name" value="F-box_dom"/>
</dbReference>
<organism evidence="3 4">
    <name type="scientific">Phoenix dactylifera</name>
    <name type="common">Date palm</name>
    <dbReference type="NCBI Taxonomy" id="42345"/>
    <lineage>
        <taxon>Eukaryota</taxon>
        <taxon>Viridiplantae</taxon>
        <taxon>Streptophyta</taxon>
        <taxon>Embryophyta</taxon>
        <taxon>Tracheophyta</taxon>
        <taxon>Spermatophyta</taxon>
        <taxon>Magnoliopsida</taxon>
        <taxon>Liliopsida</taxon>
        <taxon>Arecaceae</taxon>
        <taxon>Coryphoideae</taxon>
        <taxon>Phoeniceae</taxon>
        <taxon>Phoenix</taxon>
    </lineage>
</organism>
<dbReference type="PANTHER" id="PTHR31672">
    <property type="entry name" value="BNACNNG10540D PROTEIN"/>
    <property type="match status" value="1"/>
</dbReference>
<dbReference type="RefSeq" id="XP_038983538.1">
    <property type="nucleotide sequence ID" value="XM_039127610.1"/>
</dbReference>
<dbReference type="AlphaFoldDB" id="A0A8B9AHR0"/>
<dbReference type="KEGG" id="pda:103707583"/>
<feature type="region of interest" description="Disordered" evidence="1">
    <location>
        <begin position="1"/>
        <end position="45"/>
    </location>
</feature>
<evidence type="ECO:0000256" key="1">
    <source>
        <dbReference type="SAM" id="MobiDB-lite"/>
    </source>
</evidence>
<keyword evidence="3" id="KW-1185">Reference proteome</keyword>
<proteinExistence type="predicted"/>
<name>A0A8B9AHR0_PHODC</name>
<dbReference type="PROSITE" id="PS50181">
    <property type="entry name" value="FBOX"/>
    <property type="match status" value="1"/>
</dbReference>
<dbReference type="SUPFAM" id="SSF81383">
    <property type="entry name" value="F-box domain"/>
    <property type="match status" value="1"/>
</dbReference>
<dbReference type="OrthoDB" id="765391at2759"/>
<reference evidence="3" key="1">
    <citation type="journal article" date="2019" name="Nat. Commun.">
        <title>Genome-wide association mapping of date palm fruit traits.</title>
        <authorList>
            <person name="Hazzouri K.M."/>
            <person name="Gros-Balthazard M."/>
            <person name="Flowers J.M."/>
            <person name="Copetti D."/>
            <person name="Lemansour A."/>
            <person name="Lebrun M."/>
            <person name="Masmoudi K."/>
            <person name="Ferrand S."/>
            <person name="Dhar M.I."/>
            <person name="Fresquez Z.A."/>
            <person name="Rosas U."/>
            <person name="Zhang J."/>
            <person name="Talag J."/>
            <person name="Lee S."/>
            <person name="Kudrna D."/>
            <person name="Powell R.F."/>
            <person name="Leitch I.J."/>
            <person name="Krueger R.R."/>
            <person name="Wing R.A."/>
            <person name="Amiri K.M.A."/>
            <person name="Purugganan M.D."/>
        </authorList>
    </citation>
    <scope>NUCLEOTIDE SEQUENCE [LARGE SCALE GENOMIC DNA]</scope>
    <source>
        <strain evidence="3">cv. Khalas</strain>
    </source>
</reference>
<reference evidence="4" key="2">
    <citation type="submission" date="2025-08" db="UniProtKB">
        <authorList>
            <consortium name="RefSeq"/>
        </authorList>
    </citation>
    <scope>IDENTIFICATION</scope>
    <source>
        <tissue evidence="4">Young leaves</tissue>
    </source>
</reference>